<dbReference type="EMBL" id="HACM01009385">
    <property type="protein sequence ID" value="CRZ09827.1"/>
    <property type="molecule type" value="Transcribed_RNA"/>
</dbReference>
<evidence type="ECO:0000313" key="1">
    <source>
        <dbReference type="EMBL" id="CRZ09827.1"/>
    </source>
</evidence>
<organism evidence="1">
    <name type="scientific">Spongospora subterranea</name>
    <dbReference type="NCBI Taxonomy" id="70186"/>
    <lineage>
        <taxon>Eukaryota</taxon>
        <taxon>Sar</taxon>
        <taxon>Rhizaria</taxon>
        <taxon>Endomyxa</taxon>
        <taxon>Phytomyxea</taxon>
        <taxon>Plasmodiophorida</taxon>
        <taxon>Plasmodiophoridae</taxon>
        <taxon>Spongospora</taxon>
    </lineage>
</organism>
<proteinExistence type="predicted"/>
<protein>
    <submittedName>
        <fullName evidence="1">Uncharacterized protein</fullName>
    </submittedName>
</protein>
<sequence length="1041" mass="123405">QSATPVINVQTGSHLATSSDENGATKKLSNFYIVVHSVRKSETMIWSSLFGTKLVSILLCAVVVCHRADGAGKTVRFSDERDIGPYLKTDEHCVDERVKSCLMPGAVSKYTRSNDVEEQIVEWFSKMTPPVKWGSILGENRKKVLQYCESKSNKKWEKEKIQQWVCPENLERDIVKMLFSTGFGWIQWYSLLPDEREEIREFTRLINPASCFSSAFDHIIGNQFASKMKGRLSPLHWDQLSEEIKYMIFRKAKRCHPSFWNEDDLNEVQYWISRNDLELQMITYKQEVAPTISEWETVVWFRNRMVQELNDQEKEKCHAFFKDQVQLSIKKWMWSLETCGWANICENGQNQMMEWGLKENFPQNWSDVERNQFWQWICPSTLHKKQSNFLSEFAPSFPSYLLPQKNDEWTRIETPGNWDEEVIRDFRQWVRDTVAKFIKQWLRQLEPQGEWDGIPNEVKERMIVMGMEETFPNLWSYGELKTLSPWIYPNVDENFIDNVAIKLWLSNLHDPVQWGSLPKSIQLSLQTKIKLKSIEDWGESDAQRLVMELHNARIDGIKIWLSQWDPTPDWNIIPHDAKTMMMETTRHDPPEKWSLKELQKFWPLIFPDKEDQVVEVLIKRRLLELNIPVNWDDLNCDWKQKIETDGKIWIDQVDIYNQFICPITVEEKIKMWISQWDSAVKYDDIMSKGLQEMKQLVDCYPVEDWGVDQLKQFWPYLYPAKRSDALNQVLVNRWLSSWNRPIRCRDFCSTGQRQIMEYAITTCPTQWGFEELITFKDWIYPETPTDKIQNWLSKNAPYVDMSKITPGVLEQVIDTMMNNPDKNWSEKLDKGIHDSAAIRFWLSQLTPSVEWDMVPKMGQKAMIKWGLKRSPFMWSEQEKDKFLKWIYPGQVPQKTTNLINQWLRQLKGEVKWESIPKEGQQKMTEYGEMMYPHVWGNSERLRFLKWINPHQYIQLVRYINLFLLTPLTHSSLRDSSKYLKSKRSIVFDRLSKPVQIALLHFTEETGKADSRMRFKVTDRLLKVIDLASSKKKSSKKRCLRF</sequence>
<reference evidence="1" key="1">
    <citation type="submission" date="2015-04" db="EMBL/GenBank/DDBJ databases">
        <title>The genome sequence of the plant pathogenic Rhizarian Plasmodiophora brassicae reveals insights in its biotrophic life cycle and the origin of chitin synthesis.</title>
        <authorList>
            <person name="Schwelm A."/>
            <person name="Fogelqvist J."/>
            <person name="Knaust A."/>
            <person name="Julke S."/>
            <person name="Lilja T."/>
            <person name="Dhandapani V."/>
            <person name="Bonilla-Rosso G."/>
            <person name="Karlsson M."/>
            <person name="Shevchenko A."/>
            <person name="Choi S.R."/>
            <person name="Kim H.G."/>
            <person name="Park J.Y."/>
            <person name="Lim Y.P."/>
            <person name="Ludwig-Muller J."/>
            <person name="Dixelius C."/>
        </authorList>
    </citation>
    <scope>NUCLEOTIDE SEQUENCE</scope>
    <source>
        <tissue evidence="1">Potato root galls</tissue>
    </source>
</reference>
<name>A0A0H5R7Y1_9EUKA</name>
<dbReference type="AlphaFoldDB" id="A0A0H5R7Y1"/>
<accession>A0A0H5R7Y1</accession>
<feature type="non-terminal residue" evidence="1">
    <location>
        <position position="1"/>
    </location>
</feature>